<dbReference type="PANTHER" id="PTHR43806">
    <property type="entry name" value="PEPTIDASE S8"/>
    <property type="match status" value="1"/>
</dbReference>
<sequence>MSVRHPFYTLTFRSMPKVERLRLLGGTVRYISKYSPTVTVSLPRSKLKVLKNDPDLLHVQREKTLSLPYHRVEKVFKPLGRLTSQKTSGQIIPWNIIRVLGGARQNNGEGIRVGVVDTGIDLTHPDLAANIKGGVNILDPSKSPQDDNGHGSHIAGVIGALNNRIGVVGVAPKVSLYAIKVLDSTGTGMMSDLIRGIEWGIDHHMHILNISIGGGLNLDPGLMRVIQAAIKRGILIVAAAGNSGSPSGNGDSVEVPARIPAVIGVAALDRMNRRAPFSATGKGIDIAAPGANIFSTYSGKRYAYLSGTSMATAHVSGVLALLRRAFPRVSSHTLRSILLRRAIDLPPKGFDSFTGAGLVQARGR</sequence>
<name>A0A1H8ANL6_9BACL</name>
<comment type="similarity">
    <text evidence="1 6">Belongs to the peptidase S8 family.</text>
</comment>
<evidence type="ECO:0000256" key="4">
    <source>
        <dbReference type="ARBA" id="ARBA00022801"/>
    </source>
</evidence>
<evidence type="ECO:0000259" key="7">
    <source>
        <dbReference type="Pfam" id="PF00082"/>
    </source>
</evidence>
<dbReference type="Gene3D" id="3.40.50.200">
    <property type="entry name" value="Peptidase S8/S53 domain"/>
    <property type="match status" value="1"/>
</dbReference>
<dbReference type="EMBL" id="FOCQ01000001">
    <property type="protein sequence ID" value="SEM71359.1"/>
    <property type="molecule type" value="Genomic_DNA"/>
</dbReference>
<reference evidence="8 9" key="1">
    <citation type="submission" date="2016-10" db="EMBL/GenBank/DDBJ databases">
        <authorList>
            <person name="de Groot N.N."/>
        </authorList>
    </citation>
    <scope>NUCLEOTIDE SEQUENCE [LARGE SCALE GENOMIC DNA]</scope>
    <source>
        <strain evidence="8 9">DSM 46701</strain>
    </source>
</reference>
<dbReference type="Proteomes" id="UP000199695">
    <property type="component" value="Unassembled WGS sequence"/>
</dbReference>
<keyword evidence="9" id="KW-1185">Reference proteome</keyword>
<keyword evidence="2 6" id="KW-0645">Protease</keyword>
<feature type="active site" description="Charge relay system" evidence="6">
    <location>
        <position position="117"/>
    </location>
</feature>
<keyword evidence="4 6" id="KW-0378">Hydrolase</keyword>
<feature type="active site" description="Charge relay system" evidence="6">
    <location>
        <position position="309"/>
    </location>
</feature>
<dbReference type="SUPFAM" id="SSF52743">
    <property type="entry name" value="Subtilisin-like"/>
    <property type="match status" value="1"/>
</dbReference>
<dbReference type="GO" id="GO:0046872">
    <property type="term" value="F:metal ion binding"/>
    <property type="evidence" value="ECO:0007669"/>
    <property type="project" value="UniProtKB-KW"/>
</dbReference>
<dbReference type="AlphaFoldDB" id="A0A1H8ANL6"/>
<keyword evidence="3" id="KW-0479">Metal-binding</keyword>
<gene>
    <name evidence="8" type="ORF">SAMN05444955_101216</name>
</gene>
<dbReference type="PROSITE" id="PS00136">
    <property type="entry name" value="SUBTILASE_ASP"/>
    <property type="match status" value="1"/>
</dbReference>
<feature type="active site" description="Charge relay system" evidence="6">
    <location>
        <position position="150"/>
    </location>
</feature>
<evidence type="ECO:0000256" key="2">
    <source>
        <dbReference type="ARBA" id="ARBA00022670"/>
    </source>
</evidence>
<dbReference type="InterPro" id="IPR023827">
    <property type="entry name" value="Peptidase_S8_Asp-AS"/>
</dbReference>
<dbReference type="PROSITE" id="PS51892">
    <property type="entry name" value="SUBTILASE"/>
    <property type="match status" value="1"/>
</dbReference>
<dbReference type="OrthoDB" id="9798386at2"/>
<dbReference type="CDD" id="cd07477">
    <property type="entry name" value="Peptidases_S8_Subtilisin_subset"/>
    <property type="match status" value="1"/>
</dbReference>
<dbReference type="STRING" id="1173111.SAMN05444955_101216"/>
<dbReference type="InterPro" id="IPR050131">
    <property type="entry name" value="Peptidase_S8_subtilisin-like"/>
</dbReference>
<organism evidence="8 9">
    <name type="scientific">Lihuaxuella thermophila</name>
    <dbReference type="NCBI Taxonomy" id="1173111"/>
    <lineage>
        <taxon>Bacteria</taxon>
        <taxon>Bacillati</taxon>
        <taxon>Bacillota</taxon>
        <taxon>Bacilli</taxon>
        <taxon>Bacillales</taxon>
        <taxon>Thermoactinomycetaceae</taxon>
        <taxon>Lihuaxuella</taxon>
    </lineage>
</organism>
<dbReference type="GO" id="GO:0004252">
    <property type="term" value="F:serine-type endopeptidase activity"/>
    <property type="evidence" value="ECO:0007669"/>
    <property type="project" value="UniProtKB-UniRule"/>
</dbReference>
<evidence type="ECO:0000313" key="9">
    <source>
        <dbReference type="Proteomes" id="UP000199695"/>
    </source>
</evidence>
<keyword evidence="5 6" id="KW-0720">Serine protease</keyword>
<dbReference type="PRINTS" id="PR00723">
    <property type="entry name" value="SUBTILISIN"/>
</dbReference>
<dbReference type="InterPro" id="IPR036852">
    <property type="entry name" value="Peptidase_S8/S53_dom_sf"/>
</dbReference>
<dbReference type="PANTHER" id="PTHR43806:SF11">
    <property type="entry name" value="CEREVISIN-RELATED"/>
    <property type="match status" value="1"/>
</dbReference>
<dbReference type="InterPro" id="IPR000209">
    <property type="entry name" value="Peptidase_S8/S53_dom"/>
</dbReference>
<dbReference type="PROSITE" id="PS00137">
    <property type="entry name" value="SUBTILASE_HIS"/>
    <property type="match status" value="1"/>
</dbReference>
<accession>A0A1H8ANL6</accession>
<dbReference type="InterPro" id="IPR015500">
    <property type="entry name" value="Peptidase_S8_subtilisin-rel"/>
</dbReference>
<dbReference type="GO" id="GO:0006508">
    <property type="term" value="P:proteolysis"/>
    <property type="evidence" value="ECO:0007669"/>
    <property type="project" value="UniProtKB-KW"/>
</dbReference>
<proteinExistence type="inferred from homology"/>
<feature type="domain" description="Peptidase S8/S53" evidence="7">
    <location>
        <begin position="108"/>
        <end position="357"/>
    </location>
</feature>
<evidence type="ECO:0000256" key="6">
    <source>
        <dbReference type="PROSITE-ProRule" id="PRU01240"/>
    </source>
</evidence>
<dbReference type="Pfam" id="PF00082">
    <property type="entry name" value="Peptidase_S8"/>
    <property type="match status" value="1"/>
</dbReference>
<dbReference type="InterPro" id="IPR034202">
    <property type="entry name" value="Subtilisin_Carlsberg-like"/>
</dbReference>
<evidence type="ECO:0000313" key="8">
    <source>
        <dbReference type="EMBL" id="SEM71359.1"/>
    </source>
</evidence>
<evidence type="ECO:0000256" key="1">
    <source>
        <dbReference type="ARBA" id="ARBA00011073"/>
    </source>
</evidence>
<evidence type="ECO:0000256" key="3">
    <source>
        <dbReference type="ARBA" id="ARBA00022723"/>
    </source>
</evidence>
<dbReference type="RefSeq" id="WP_089964513.1">
    <property type="nucleotide sequence ID" value="NZ_FOCQ01000001.1"/>
</dbReference>
<protein>
    <submittedName>
        <fullName evidence="8">Subtilisin/minor extracellular protease Epr</fullName>
    </submittedName>
</protein>
<evidence type="ECO:0000256" key="5">
    <source>
        <dbReference type="ARBA" id="ARBA00022825"/>
    </source>
</evidence>
<dbReference type="InterPro" id="IPR022398">
    <property type="entry name" value="Peptidase_S8_His-AS"/>
</dbReference>